<proteinExistence type="predicted"/>
<organism evidence="1">
    <name type="scientific">Lepeophtheirus salmonis</name>
    <name type="common">Salmon louse</name>
    <name type="synonym">Caligus salmonis</name>
    <dbReference type="NCBI Taxonomy" id="72036"/>
    <lineage>
        <taxon>Eukaryota</taxon>
        <taxon>Metazoa</taxon>
        <taxon>Ecdysozoa</taxon>
        <taxon>Arthropoda</taxon>
        <taxon>Crustacea</taxon>
        <taxon>Multicrustacea</taxon>
        <taxon>Hexanauplia</taxon>
        <taxon>Copepoda</taxon>
        <taxon>Siphonostomatoida</taxon>
        <taxon>Caligidae</taxon>
        <taxon>Lepeophtheirus</taxon>
    </lineage>
</organism>
<accession>A0A0K2SZ64</accession>
<protein>
    <submittedName>
        <fullName evidence="1">Uncharacterized protein</fullName>
    </submittedName>
</protein>
<reference evidence="1" key="1">
    <citation type="submission" date="2014-05" db="EMBL/GenBank/DDBJ databases">
        <authorList>
            <person name="Chronopoulou M."/>
        </authorList>
    </citation>
    <scope>NUCLEOTIDE SEQUENCE</scope>
    <source>
        <tissue evidence="1">Whole organism</tissue>
    </source>
</reference>
<sequence>EVRDLPRLCRTSSVESRLERLDAEELDDDESLFHLHIRESIFLFRERVITPFLISSPLSEESSLHGNSFVEIRDPSASLDTRGLIEDNCALSRSDFRVFLSNFFDFLHVFLHIFLPDFLDSFLDDFLTLLSSGESCRQSLCLDLIPLLLLDDKSSLCFEGGLLTQGRSSSYIVEYGA</sequence>
<feature type="non-terminal residue" evidence="1">
    <location>
        <position position="1"/>
    </location>
</feature>
<dbReference type="AlphaFoldDB" id="A0A0K2SZ64"/>
<name>A0A0K2SZ64_LEPSM</name>
<evidence type="ECO:0000313" key="1">
    <source>
        <dbReference type="EMBL" id="CDW18511.1"/>
    </source>
</evidence>
<dbReference type="EMBL" id="HACA01001150">
    <property type="protein sequence ID" value="CDW18511.1"/>
    <property type="molecule type" value="Transcribed_RNA"/>
</dbReference>